<protein>
    <submittedName>
        <fullName evidence="2">Alpha/beta hydrolase</fullName>
    </submittedName>
</protein>
<evidence type="ECO:0000259" key="1">
    <source>
        <dbReference type="Pfam" id="PF12697"/>
    </source>
</evidence>
<organism evidence="2 3">
    <name type="scientific">Streptomyces humicola</name>
    <dbReference type="NCBI Taxonomy" id="2953240"/>
    <lineage>
        <taxon>Bacteria</taxon>
        <taxon>Bacillati</taxon>
        <taxon>Actinomycetota</taxon>
        <taxon>Actinomycetes</taxon>
        <taxon>Kitasatosporales</taxon>
        <taxon>Streptomycetaceae</taxon>
        <taxon>Streptomyces</taxon>
    </lineage>
</organism>
<reference evidence="2" key="1">
    <citation type="submission" date="2022-06" db="EMBL/GenBank/DDBJ databases">
        <title>Draft genome sequence of Streptomyces sp. RB6PN25 isolated from peat swamp forest in Thailand.</title>
        <authorList>
            <person name="Duangmal K."/>
            <person name="Klaysubun C."/>
        </authorList>
    </citation>
    <scope>NUCLEOTIDE SEQUENCE</scope>
    <source>
        <strain evidence="2">RB6PN25</strain>
    </source>
</reference>
<dbReference type="EMBL" id="JANFNG010000003">
    <property type="protein sequence ID" value="MCQ4080226.1"/>
    <property type="molecule type" value="Genomic_DNA"/>
</dbReference>
<dbReference type="InterPro" id="IPR050228">
    <property type="entry name" value="Carboxylesterase_BioH"/>
</dbReference>
<dbReference type="Proteomes" id="UP001057702">
    <property type="component" value="Unassembled WGS sequence"/>
</dbReference>
<dbReference type="PANTHER" id="PTHR43194">
    <property type="entry name" value="HYDROLASE ALPHA/BETA FOLD FAMILY"/>
    <property type="match status" value="1"/>
</dbReference>
<dbReference type="PANTHER" id="PTHR43194:SF2">
    <property type="entry name" value="PEROXISOMAL MEMBRANE PROTEIN LPX1"/>
    <property type="match status" value="1"/>
</dbReference>
<comment type="caution">
    <text evidence="2">The sequence shown here is derived from an EMBL/GenBank/DDBJ whole genome shotgun (WGS) entry which is preliminary data.</text>
</comment>
<dbReference type="RefSeq" id="WP_255919111.1">
    <property type="nucleotide sequence ID" value="NZ_JANFNG010000003.1"/>
</dbReference>
<feature type="domain" description="AB hydrolase-1" evidence="1">
    <location>
        <begin position="39"/>
        <end position="280"/>
    </location>
</feature>
<dbReference type="Pfam" id="PF12697">
    <property type="entry name" value="Abhydrolase_6"/>
    <property type="match status" value="1"/>
</dbReference>
<dbReference type="SUPFAM" id="SSF53474">
    <property type="entry name" value="alpha/beta-Hydrolases"/>
    <property type="match status" value="1"/>
</dbReference>
<name>A0ABT1PRD3_9ACTN</name>
<evidence type="ECO:0000313" key="3">
    <source>
        <dbReference type="Proteomes" id="UP001057702"/>
    </source>
</evidence>
<keyword evidence="3" id="KW-1185">Reference proteome</keyword>
<evidence type="ECO:0000313" key="2">
    <source>
        <dbReference type="EMBL" id="MCQ4080226.1"/>
    </source>
</evidence>
<dbReference type="InterPro" id="IPR000073">
    <property type="entry name" value="AB_hydrolase_1"/>
</dbReference>
<dbReference type="InterPro" id="IPR029058">
    <property type="entry name" value="AB_hydrolase_fold"/>
</dbReference>
<gene>
    <name evidence="2" type="ORF">NGB36_06355</name>
</gene>
<keyword evidence="2" id="KW-0378">Hydrolase</keyword>
<accession>A0ABT1PRD3</accession>
<proteinExistence type="predicted"/>
<dbReference type="GO" id="GO:0016787">
    <property type="term" value="F:hydrolase activity"/>
    <property type="evidence" value="ECO:0007669"/>
    <property type="project" value="UniProtKB-KW"/>
</dbReference>
<dbReference type="Gene3D" id="3.40.50.1820">
    <property type="entry name" value="alpha/beta hydrolase"/>
    <property type="match status" value="1"/>
</dbReference>
<sequence length="290" mass="30939">MSRPPTLVLPDAALAYALETSRGAFAVLDAGRPLRGTALLVPGFTGSKEDFIALLEPLADAGWRVVAIDGRGQYESEGPHDEKAYAQAELAADVIAQAEAVGDGGPVHLLGHSFGGLVARAAVLRDAAHDASLWASLTLMSSGPAAIDASQQVRTQLLTDALAANGNDMESVWQQMRRLDAEDLDTRTSPDAIDEFLHRRWLATVPEQLTATGRQLVSEPDRVAELAAVVLPKLVMSGEVDYAWPTPWLDSMAEELSARREVIGGAEHSPNAEQPEATAAVLDNFWGTSR</sequence>